<evidence type="ECO:0008006" key="7">
    <source>
        <dbReference type="Google" id="ProtNLM"/>
    </source>
</evidence>
<dbReference type="InterPro" id="IPR044926">
    <property type="entry name" value="RGS_subdomain_2"/>
</dbReference>
<dbReference type="SMART" id="SM00315">
    <property type="entry name" value="RGS"/>
    <property type="match status" value="1"/>
</dbReference>
<dbReference type="AlphaFoldDB" id="A0A367JXM0"/>
<gene>
    <name evidence="5" type="ORF">CU097_000623</name>
</gene>
<feature type="region of interest" description="Disordered" evidence="2">
    <location>
        <begin position="61"/>
        <end position="102"/>
    </location>
</feature>
<feature type="compositionally biased region" description="Pro residues" evidence="2">
    <location>
        <begin position="78"/>
        <end position="87"/>
    </location>
</feature>
<proteinExistence type="predicted"/>
<feature type="compositionally biased region" description="Polar residues" evidence="2">
    <location>
        <begin position="140"/>
        <end position="150"/>
    </location>
</feature>
<dbReference type="EMBL" id="PJQL01000556">
    <property type="protein sequence ID" value="RCH94629.1"/>
    <property type="molecule type" value="Genomic_DNA"/>
</dbReference>
<dbReference type="SUPFAM" id="SSF46785">
    <property type="entry name" value="Winged helix' DNA-binding domain"/>
    <property type="match status" value="1"/>
</dbReference>
<feature type="region of interest" description="Disordered" evidence="2">
    <location>
        <begin position="126"/>
        <end position="150"/>
    </location>
</feature>
<dbReference type="Gene3D" id="1.10.10.10">
    <property type="entry name" value="Winged helix-like DNA-binding domain superfamily/Winged helix DNA-binding domain"/>
    <property type="match status" value="1"/>
</dbReference>
<dbReference type="PANTHER" id="PTHR10845:SF192">
    <property type="entry name" value="DOUBLE HIT, ISOFORM B"/>
    <property type="match status" value="1"/>
</dbReference>
<dbReference type="GO" id="GO:0009968">
    <property type="term" value="P:negative regulation of signal transduction"/>
    <property type="evidence" value="ECO:0007669"/>
    <property type="project" value="UniProtKB-KW"/>
</dbReference>
<dbReference type="SUPFAM" id="SSF48097">
    <property type="entry name" value="Regulator of G-protein signaling, RGS"/>
    <property type="match status" value="1"/>
</dbReference>
<dbReference type="PROSITE" id="PS50132">
    <property type="entry name" value="RGS"/>
    <property type="match status" value="1"/>
</dbReference>
<dbReference type="InterPro" id="IPR036388">
    <property type="entry name" value="WH-like_DNA-bd_sf"/>
</dbReference>
<feature type="domain" description="RGS" evidence="3">
    <location>
        <begin position="167"/>
        <end position="321"/>
    </location>
</feature>
<evidence type="ECO:0000313" key="5">
    <source>
        <dbReference type="EMBL" id="RCH94629.1"/>
    </source>
</evidence>
<feature type="domain" description="DEP" evidence="4">
    <location>
        <begin position="4"/>
        <end position="57"/>
    </location>
</feature>
<dbReference type="InterPro" id="IPR016137">
    <property type="entry name" value="RGS"/>
</dbReference>
<dbReference type="CDD" id="cd04371">
    <property type="entry name" value="DEP"/>
    <property type="match status" value="1"/>
</dbReference>
<evidence type="ECO:0000256" key="2">
    <source>
        <dbReference type="SAM" id="MobiDB-lite"/>
    </source>
</evidence>
<dbReference type="InterPro" id="IPR036305">
    <property type="entry name" value="RGS_sf"/>
</dbReference>
<feature type="compositionally biased region" description="Polar residues" evidence="2">
    <location>
        <begin position="64"/>
        <end position="77"/>
    </location>
</feature>
<dbReference type="GO" id="GO:0035556">
    <property type="term" value="P:intracellular signal transduction"/>
    <property type="evidence" value="ECO:0007669"/>
    <property type="project" value="InterPro"/>
</dbReference>
<keyword evidence="6" id="KW-1185">Reference proteome</keyword>
<keyword evidence="1" id="KW-0734">Signal transduction inhibitor</keyword>
<feature type="compositionally biased region" description="Polar residues" evidence="2">
    <location>
        <begin position="341"/>
        <end position="358"/>
    </location>
</feature>
<reference evidence="5 6" key="1">
    <citation type="journal article" date="2018" name="G3 (Bethesda)">
        <title>Phylogenetic and Phylogenomic Definition of Rhizopus Species.</title>
        <authorList>
            <person name="Gryganskyi A.P."/>
            <person name="Golan J."/>
            <person name="Dolatabadi S."/>
            <person name="Mondo S."/>
            <person name="Robb S."/>
            <person name="Idnurm A."/>
            <person name="Muszewska A."/>
            <person name="Steczkiewicz K."/>
            <person name="Masonjones S."/>
            <person name="Liao H.L."/>
            <person name="Gajdeczka M.T."/>
            <person name="Anike F."/>
            <person name="Vuek A."/>
            <person name="Anishchenko I.M."/>
            <person name="Voigt K."/>
            <person name="de Hoog G.S."/>
            <person name="Smith M.E."/>
            <person name="Heitman J."/>
            <person name="Vilgalys R."/>
            <person name="Stajich J.E."/>
        </authorList>
    </citation>
    <scope>NUCLEOTIDE SEQUENCE [LARGE SCALE GENOMIC DNA]</scope>
    <source>
        <strain evidence="5 6">CBS 357.93</strain>
    </source>
</reference>
<accession>A0A367JXM0</accession>
<evidence type="ECO:0000259" key="4">
    <source>
        <dbReference type="PROSITE" id="PS50186"/>
    </source>
</evidence>
<comment type="caution">
    <text evidence="5">The sequence shown here is derived from an EMBL/GenBank/DDBJ whole genome shotgun (WGS) entry which is preliminary data.</text>
</comment>
<dbReference type="InterPro" id="IPR036390">
    <property type="entry name" value="WH_DNA-bd_sf"/>
</dbReference>
<dbReference type="Pfam" id="PF00615">
    <property type="entry name" value="RGS"/>
    <property type="match status" value="1"/>
</dbReference>
<evidence type="ECO:0000259" key="3">
    <source>
        <dbReference type="PROSITE" id="PS50132"/>
    </source>
</evidence>
<evidence type="ECO:0000256" key="1">
    <source>
        <dbReference type="ARBA" id="ARBA00022700"/>
    </source>
</evidence>
<dbReference type="Gene3D" id="1.10.167.10">
    <property type="entry name" value="Regulator of G-protein Signalling 4, domain 2"/>
    <property type="match status" value="1"/>
</dbReference>
<sequence length="358" mass="39891">MCCDWLLDYCTTSCREEAEVIASKFLKYGWIEYQDSKHSTKDAPLKASKAVMFVVTDKGKQVVSEPSSKLPSMTPAISPSPPVPQPPQQALLDKSNTNPTGDEQATLKEILSQDPDSLMITQSLTTTSEDASGDQENDEQGSSRPSSMAVDNNVNIQVDHKESNSARLKIILENAKLRSPFKDFLRANFCEENLDFWIDYNTLRRKCRNQSPALPSQNQKDLLEDAYDIWSTYLAPGSSCELNVEHSLCQEMARIVNSVVTVVPAYPGQGKPTILITAASASQSLRMMLKLFDRVNEHICRLMASDSVPKFVKTEKYRKIIDAIEKSERKKQKDDLDSNDLLYSTGSSTTNGDAETQA</sequence>
<dbReference type="STRING" id="86630.A0A367JXM0"/>
<dbReference type="PROSITE" id="PS50186">
    <property type="entry name" value="DEP"/>
    <property type="match status" value="1"/>
</dbReference>
<protein>
    <recommendedName>
        <fullName evidence="7">RGS domain-containing protein</fullName>
    </recommendedName>
</protein>
<dbReference type="PANTHER" id="PTHR10845">
    <property type="entry name" value="REGULATOR OF G PROTEIN SIGNALING"/>
    <property type="match status" value="1"/>
</dbReference>
<dbReference type="OrthoDB" id="196547at2759"/>
<evidence type="ECO:0000313" key="6">
    <source>
        <dbReference type="Proteomes" id="UP000252139"/>
    </source>
</evidence>
<name>A0A367JXM0_RHIAZ</name>
<dbReference type="Proteomes" id="UP000252139">
    <property type="component" value="Unassembled WGS sequence"/>
</dbReference>
<organism evidence="5 6">
    <name type="scientific">Rhizopus azygosporus</name>
    <name type="common">Rhizopus microsporus var. azygosporus</name>
    <dbReference type="NCBI Taxonomy" id="86630"/>
    <lineage>
        <taxon>Eukaryota</taxon>
        <taxon>Fungi</taxon>
        <taxon>Fungi incertae sedis</taxon>
        <taxon>Mucoromycota</taxon>
        <taxon>Mucoromycotina</taxon>
        <taxon>Mucoromycetes</taxon>
        <taxon>Mucorales</taxon>
        <taxon>Mucorineae</taxon>
        <taxon>Rhizopodaceae</taxon>
        <taxon>Rhizopus</taxon>
    </lineage>
</organism>
<feature type="region of interest" description="Disordered" evidence="2">
    <location>
        <begin position="328"/>
        <end position="358"/>
    </location>
</feature>
<dbReference type="InterPro" id="IPR000591">
    <property type="entry name" value="DEP_dom"/>
</dbReference>